<proteinExistence type="predicted"/>
<sequence length="178" mass="19503">MERFEGMQDLLERAASFEKLMANGPRRRRLRLIPQADGKEWWTLQVSRPLIRSPATVRLVQGSIGVGVGLYLALIHGLGHASRLAPTRTGRRPDLIRHAHLDSTVFYTPDLTGKAPILQQNSGVALAPPPYLPNLLLSFSSPVAASPLRQYCPSSVAAPPPITIRTMIPASPLFFPLV</sequence>
<dbReference type="AlphaFoldDB" id="A0A2I0J5B4"/>
<dbReference type="Proteomes" id="UP000233551">
    <property type="component" value="Unassembled WGS sequence"/>
</dbReference>
<organism evidence="1 2">
    <name type="scientific">Punica granatum</name>
    <name type="common">Pomegranate</name>
    <dbReference type="NCBI Taxonomy" id="22663"/>
    <lineage>
        <taxon>Eukaryota</taxon>
        <taxon>Viridiplantae</taxon>
        <taxon>Streptophyta</taxon>
        <taxon>Embryophyta</taxon>
        <taxon>Tracheophyta</taxon>
        <taxon>Spermatophyta</taxon>
        <taxon>Magnoliopsida</taxon>
        <taxon>eudicotyledons</taxon>
        <taxon>Gunneridae</taxon>
        <taxon>Pentapetalae</taxon>
        <taxon>rosids</taxon>
        <taxon>malvids</taxon>
        <taxon>Myrtales</taxon>
        <taxon>Lythraceae</taxon>
        <taxon>Punica</taxon>
    </lineage>
</organism>
<evidence type="ECO:0000313" key="2">
    <source>
        <dbReference type="Proteomes" id="UP000233551"/>
    </source>
</evidence>
<keyword evidence="2" id="KW-1185">Reference proteome</keyword>
<accession>A0A2I0J5B4</accession>
<reference evidence="1 2" key="1">
    <citation type="submission" date="2017-11" db="EMBL/GenBank/DDBJ databases">
        <title>De-novo sequencing of pomegranate (Punica granatum L.) genome.</title>
        <authorList>
            <person name="Akparov Z."/>
            <person name="Amiraslanov A."/>
            <person name="Hajiyeva S."/>
            <person name="Abbasov M."/>
            <person name="Kaur K."/>
            <person name="Hamwieh A."/>
            <person name="Solovyev V."/>
            <person name="Salamov A."/>
            <person name="Braich B."/>
            <person name="Kosarev P."/>
            <person name="Mahmoud A."/>
            <person name="Hajiyev E."/>
            <person name="Babayeva S."/>
            <person name="Izzatullayeva V."/>
            <person name="Mammadov A."/>
            <person name="Mammadov A."/>
            <person name="Sharifova S."/>
            <person name="Ojaghi J."/>
            <person name="Eynullazada K."/>
            <person name="Bayramov B."/>
            <person name="Abdulazimova A."/>
            <person name="Shahmuradov I."/>
        </authorList>
    </citation>
    <scope>NUCLEOTIDE SEQUENCE [LARGE SCALE GENOMIC DNA]</scope>
    <source>
        <strain evidence="2">cv. AG2017</strain>
        <tissue evidence="1">Leaf</tissue>
    </source>
</reference>
<dbReference type="EMBL" id="PGOL01002008">
    <property type="protein sequence ID" value="PKI51422.1"/>
    <property type="molecule type" value="Genomic_DNA"/>
</dbReference>
<gene>
    <name evidence="1" type="ORF">CRG98_028133</name>
</gene>
<protein>
    <submittedName>
        <fullName evidence="1">Uncharacterized protein</fullName>
    </submittedName>
</protein>
<name>A0A2I0J5B4_PUNGR</name>
<comment type="caution">
    <text evidence="1">The sequence shown here is derived from an EMBL/GenBank/DDBJ whole genome shotgun (WGS) entry which is preliminary data.</text>
</comment>
<evidence type="ECO:0000313" key="1">
    <source>
        <dbReference type="EMBL" id="PKI51422.1"/>
    </source>
</evidence>